<dbReference type="CDD" id="cd00320">
    <property type="entry name" value="cpn10"/>
    <property type="match status" value="1"/>
</dbReference>
<keyword evidence="3" id="KW-0963">Cytoplasm</keyword>
<name>A0ABP8V7A6_9GAMM</name>
<gene>
    <name evidence="3" type="primary">groES</name>
    <name evidence="3" type="synonym">groS</name>
    <name evidence="5" type="ORF">GCM10023116_40460</name>
</gene>
<dbReference type="InterPro" id="IPR011032">
    <property type="entry name" value="GroES-like_sf"/>
</dbReference>
<dbReference type="Pfam" id="PF00166">
    <property type="entry name" value="Cpn10"/>
    <property type="match status" value="1"/>
</dbReference>
<dbReference type="SMART" id="SM00883">
    <property type="entry name" value="Cpn10"/>
    <property type="match status" value="1"/>
</dbReference>
<comment type="caution">
    <text evidence="5">The sequence shown here is derived from an EMBL/GenBank/DDBJ whole genome shotgun (WGS) entry which is preliminary data.</text>
</comment>
<evidence type="ECO:0000256" key="3">
    <source>
        <dbReference type="HAMAP-Rule" id="MF_00580"/>
    </source>
</evidence>
<dbReference type="InterPro" id="IPR020818">
    <property type="entry name" value="Chaperonin_GroES"/>
</dbReference>
<protein>
    <recommendedName>
        <fullName evidence="3">Co-chaperonin GroES</fullName>
    </recommendedName>
    <alternativeName>
        <fullName evidence="3">10 kDa chaperonin</fullName>
    </alternativeName>
    <alternativeName>
        <fullName evidence="3">Chaperonin-10</fullName>
        <shortName evidence="3">Cpn10</shortName>
    </alternativeName>
</protein>
<dbReference type="PRINTS" id="PR00297">
    <property type="entry name" value="CHAPERONIN10"/>
</dbReference>
<evidence type="ECO:0000256" key="2">
    <source>
        <dbReference type="ARBA" id="ARBA00023186"/>
    </source>
</evidence>
<sequence>MKLRPLRDQVLVRRFESETTSAGGIVLPGKGEKTNRGEIVAVGPGLPLENGEVRPMAVSVGDKILFGGYHSDSNTVKIDGVEHILMSESDILAVVEGE</sequence>
<dbReference type="Proteomes" id="UP001500604">
    <property type="component" value="Unassembled WGS sequence"/>
</dbReference>
<evidence type="ECO:0000256" key="1">
    <source>
        <dbReference type="ARBA" id="ARBA00006975"/>
    </source>
</evidence>
<reference evidence="6" key="1">
    <citation type="journal article" date="2019" name="Int. J. Syst. Evol. Microbiol.">
        <title>The Global Catalogue of Microorganisms (GCM) 10K type strain sequencing project: providing services to taxonomists for standard genome sequencing and annotation.</title>
        <authorList>
            <consortium name="The Broad Institute Genomics Platform"/>
            <consortium name="The Broad Institute Genome Sequencing Center for Infectious Disease"/>
            <person name="Wu L."/>
            <person name="Ma J."/>
        </authorList>
    </citation>
    <scope>NUCLEOTIDE SEQUENCE [LARGE SCALE GENOMIC DNA]</scope>
    <source>
        <strain evidence="6">JCM 17805</strain>
    </source>
</reference>
<keyword evidence="2 3" id="KW-0143">Chaperone</keyword>
<dbReference type="EMBL" id="BAABFL010000462">
    <property type="protein sequence ID" value="GAA4651762.1"/>
    <property type="molecule type" value="Genomic_DNA"/>
</dbReference>
<dbReference type="PANTHER" id="PTHR10772:SF58">
    <property type="entry name" value="CO-CHAPERONIN GROES"/>
    <property type="match status" value="1"/>
</dbReference>
<comment type="similarity">
    <text evidence="1 3 4">Belongs to the GroES chaperonin family.</text>
</comment>
<accession>A0ABP8V7A6</accession>
<proteinExistence type="inferred from homology"/>
<keyword evidence="6" id="KW-1185">Reference proteome</keyword>
<organism evidence="5 6">
    <name type="scientific">Kistimonas scapharcae</name>
    <dbReference type="NCBI Taxonomy" id="1036133"/>
    <lineage>
        <taxon>Bacteria</taxon>
        <taxon>Pseudomonadati</taxon>
        <taxon>Pseudomonadota</taxon>
        <taxon>Gammaproteobacteria</taxon>
        <taxon>Oceanospirillales</taxon>
        <taxon>Endozoicomonadaceae</taxon>
        <taxon>Kistimonas</taxon>
    </lineage>
</organism>
<evidence type="ECO:0000313" key="6">
    <source>
        <dbReference type="Proteomes" id="UP001500604"/>
    </source>
</evidence>
<comment type="subunit">
    <text evidence="3">Heptamer of 7 subunits arranged in a ring. Interacts with the chaperonin GroEL.</text>
</comment>
<dbReference type="InterPro" id="IPR037124">
    <property type="entry name" value="Chaperonin_GroES_sf"/>
</dbReference>
<dbReference type="SUPFAM" id="SSF50129">
    <property type="entry name" value="GroES-like"/>
    <property type="match status" value="1"/>
</dbReference>
<dbReference type="HAMAP" id="MF_00580">
    <property type="entry name" value="CH10"/>
    <property type="match status" value="1"/>
</dbReference>
<comment type="function">
    <text evidence="3 4">Together with the chaperonin GroEL, plays an essential role in assisting protein folding. The GroEL-GroES system forms a nano-cage that allows encapsulation of the non-native substrate proteins and provides a physical environment optimized to promote and accelerate protein folding. GroES binds to the apical surface of the GroEL ring, thereby capping the opening of the GroEL channel.</text>
</comment>
<dbReference type="RefSeq" id="WP_345198201.1">
    <property type="nucleotide sequence ID" value="NZ_BAABFL010000462.1"/>
</dbReference>
<dbReference type="Gene3D" id="2.30.33.40">
    <property type="entry name" value="GroES chaperonin"/>
    <property type="match status" value="1"/>
</dbReference>
<dbReference type="PANTHER" id="PTHR10772">
    <property type="entry name" value="10 KDA HEAT SHOCK PROTEIN"/>
    <property type="match status" value="1"/>
</dbReference>
<evidence type="ECO:0000313" key="5">
    <source>
        <dbReference type="EMBL" id="GAA4651762.1"/>
    </source>
</evidence>
<comment type="subcellular location">
    <subcellularLocation>
        <location evidence="3">Cytoplasm</location>
    </subcellularLocation>
</comment>
<evidence type="ECO:0000256" key="4">
    <source>
        <dbReference type="RuleBase" id="RU000535"/>
    </source>
</evidence>